<dbReference type="EMBL" id="SMCO01000036">
    <property type="protein sequence ID" value="TCV79099.1"/>
    <property type="molecule type" value="Genomic_DNA"/>
</dbReference>
<keyword evidence="3" id="KW-0949">S-adenosyl-L-methionine</keyword>
<evidence type="ECO:0000259" key="4">
    <source>
        <dbReference type="Pfam" id="PF08242"/>
    </source>
</evidence>
<name>A0A4R3XQ96_9PROT</name>
<accession>A0A4R3XQ96</accession>
<gene>
    <name evidence="5" type="ORF">EDC63_1366</name>
</gene>
<evidence type="ECO:0000256" key="2">
    <source>
        <dbReference type="ARBA" id="ARBA00022679"/>
    </source>
</evidence>
<dbReference type="PANTHER" id="PTHR43464:SF19">
    <property type="entry name" value="UBIQUINONE BIOSYNTHESIS O-METHYLTRANSFERASE, MITOCHONDRIAL"/>
    <property type="match status" value="1"/>
</dbReference>
<evidence type="ECO:0000256" key="1">
    <source>
        <dbReference type="ARBA" id="ARBA00022603"/>
    </source>
</evidence>
<dbReference type="AlphaFoldDB" id="A0A4R3XQ96"/>
<dbReference type="InterPro" id="IPR029063">
    <property type="entry name" value="SAM-dependent_MTases_sf"/>
</dbReference>
<organism evidence="5 6">
    <name type="scientific">Sulfurirhabdus autotrophica</name>
    <dbReference type="NCBI Taxonomy" id="1706046"/>
    <lineage>
        <taxon>Bacteria</taxon>
        <taxon>Pseudomonadati</taxon>
        <taxon>Pseudomonadota</taxon>
        <taxon>Betaproteobacteria</taxon>
        <taxon>Nitrosomonadales</taxon>
        <taxon>Sulfuricellaceae</taxon>
        <taxon>Sulfurirhabdus</taxon>
    </lineage>
</organism>
<sequence length="245" mass="27809">MSGLFLKFKSDPVGFLRRALYKTLIAPLKYRSKGGYDAARYWQDRFVKHGTSLKGVGDEGLSEHDNQAMYENAAKTFLNICQQEGIDFTTSRVLEIGCGNGFYTRLLQEQGVSRYLGVDITDALFPDLIKRFAVFQFIRRDITADLIEGEFDLILMIDVIEHIVGEEKLDFAMANVQRCLAENGRFLVAPIVDHGKSSLFYVRFWSAEDVRSRLSRCVCSNLTPFRYSHLLVAKKTGLTLNSGKH</sequence>
<dbReference type="GO" id="GO:0008168">
    <property type="term" value="F:methyltransferase activity"/>
    <property type="evidence" value="ECO:0007669"/>
    <property type="project" value="UniProtKB-KW"/>
</dbReference>
<dbReference type="InterPro" id="IPR013217">
    <property type="entry name" value="Methyltransf_12"/>
</dbReference>
<reference evidence="5 6" key="1">
    <citation type="submission" date="2019-03" db="EMBL/GenBank/DDBJ databases">
        <title>Genomic Encyclopedia of Type Strains, Phase IV (KMG-IV): sequencing the most valuable type-strain genomes for metagenomic binning, comparative biology and taxonomic classification.</title>
        <authorList>
            <person name="Goeker M."/>
        </authorList>
    </citation>
    <scope>NUCLEOTIDE SEQUENCE [LARGE SCALE GENOMIC DNA]</scope>
    <source>
        <strain evidence="5 6">DSM 100309</strain>
    </source>
</reference>
<comment type="caution">
    <text evidence="5">The sequence shown here is derived from an EMBL/GenBank/DDBJ whole genome shotgun (WGS) entry which is preliminary data.</text>
</comment>
<dbReference type="GO" id="GO:0032259">
    <property type="term" value="P:methylation"/>
    <property type="evidence" value="ECO:0007669"/>
    <property type="project" value="UniProtKB-KW"/>
</dbReference>
<dbReference type="Proteomes" id="UP000295367">
    <property type="component" value="Unassembled WGS sequence"/>
</dbReference>
<dbReference type="Gene3D" id="3.40.50.150">
    <property type="entry name" value="Vaccinia Virus protein VP39"/>
    <property type="match status" value="1"/>
</dbReference>
<protein>
    <submittedName>
        <fullName evidence="5">Methyltransferase family protein</fullName>
    </submittedName>
</protein>
<dbReference type="PANTHER" id="PTHR43464">
    <property type="entry name" value="METHYLTRANSFERASE"/>
    <property type="match status" value="1"/>
</dbReference>
<keyword evidence="2 5" id="KW-0808">Transferase</keyword>
<evidence type="ECO:0000313" key="6">
    <source>
        <dbReference type="Proteomes" id="UP000295367"/>
    </source>
</evidence>
<evidence type="ECO:0000313" key="5">
    <source>
        <dbReference type="EMBL" id="TCV79099.1"/>
    </source>
</evidence>
<evidence type="ECO:0000256" key="3">
    <source>
        <dbReference type="ARBA" id="ARBA00022691"/>
    </source>
</evidence>
<keyword evidence="1 5" id="KW-0489">Methyltransferase</keyword>
<dbReference type="Pfam" id="PF08242">
    <property type="entry name" value="Methyltransf_12"/>
    <property type="match status" value="1"/>
</dbReference>
<proteinExistence type="predicted"/>
<keyword evidence="6" id="KW-1185">Reference proteome</keyword>
<dbReference type="SUPFAM" id="SSF53335">
    <property type="entry name" value="S-adenosyl-L-methionine-dependent methyltransferases"/>
    <property type="match status" value="1"/>
</dbReference>
<dbReference type="CDD" id="cd02440">
    <property type="entry name" value="AdoMet_MTases"/>
    <property type="match status" value="1"/>
</dbReference>
<feature type="domain" description="Methyltransferase type 12" evidence="4">
    <location>
        <begin position="94"/>
        <end position="186"/>
    </location>
</feature>